<dbReference type="RefSeq" id="WP_005528957.1">
    <property type="nucleotide sequence ID" value="NZ_BJLD01000002.1"/>
</dbReference>
<gene>
    <name evidence="3 5" type="primary">rimP</name>
    <name evidence="5" type="ORF">Cst04h_16560</name>
</gene>
<dbReference type="InterPro" id="IPR028989">
    <property type="entry name" value="RimP_N"/>
</dbReference>
<dbReference type="PANTHER" id="PTHR33867:SF1">
    <property type="entry name" value="RIBOSOME MATURATION FACTOR RIMP"/>
    <property type="match status" value="1"/>
</dbReference>
<feature type="domain" description="Ribosome maturation factor RimP N-terminal" evidence="4">
    <location>
        <begin position="12"/>
        <end position="89"/>
    </location>
</feature>
<dbReference type="InterPro" id="IPR003728">
    <property type="entry name" value="Ribosome_maturation_RimP"/>
</dbReference>
<dbReference type="Gene3D" id="3.30.300.70">
    <property type="entry name" value="RimP-like superfamily, N-terminal"/>
    <property type="match status" value="1"/>
</dbReference>
<proteinExistence type="inferred from homology"/>
<dbReference type="AlphaFoldDB" id="A0AAQ1Z7R7"/>
<dbReference type="Pfam" id="PF02576">
    <property type="entry name" value="RimP_N"/>
    <property type="match status" value="1"/>
</dbReference>
<comment type="caution">
    <text evidence="5">The sequence shown here is derived from an EMBL/GenBank/DDBJ whole genome shotgun (WGS) entry which is preliminary data.</text>
</comment>
<keyword evidence="2 3" id="KW-0690">Ribosome biogenesis</keyword>
<evidence type="ECO:0000256" key="1">
    <source>
        <dbReference type="ARBA" id="ARBA00022490"/>
    </source>
</evidence>
<evidence type="ECO:0000256" key="2">
    <source>
        <dbReference type="ARBA" id="ARBA00022517"/>
    </source>
</evidence>
<comment type="similarity">
    <text evidence="3">Belongs to the RimP family.</text>
</comment>
<organism evidence="5 6">
    <name type="scientific">Corynebacterium striatum</name>
    <dbReference type="NCBI Taxonomy" id="43770"/>
    <lineage>
        <taxon>Bacteria</taxon>
        <taxon>Bacillati</taxon>
        <taxon>Actinomycetota</taxon>
        <taxon>Actinomycetes</taxon>
        <taxon>Mycobacteriales</taxon>
        <taxon>Corynebacteriaceae</taxon>
        <taxon>Corynebacterium</taxon>
    </lineage>
</organism>
<dbReference type="EMBL" id="BJLD01000002">
    <property type="protein sequence ID" value="GEA43486.1"/>
    <property type="molecule type" value="Genomic_DNA"/>
</dbReference>
<sequence length="188" mass="20823">MAFPDAAQLTELLQPLLEPRGLDVEDVKTTKAGKKSQVIIRIDGDQRPSSDVLEEVSNQISEFFDAKEESGELNFGAGYTLEVSTPGVDLPLTAPRHWRRNRGRLVAFELTPGKSEVARIGALSDDASSVALITTVKKDVYFRIERLENIARAVVEIEFAKPSAVEQEAAQQTFEYAEQNSATREDEK</sequence>
<dbReference type="PANTHER" id="PTHR33867">
    <property type="entry name" value="RIBOSOME MATURATION FACTOR RIMP"/>
    <property type="match status" value="1"/>
</dbReference>
<comment type="subcellular location">
    <subcellularLocation>
        <location evidence="3">Cytoplasm</location>
    </subcellularLocation>
</comment>
<dbReference type="Proteomes" id="UP000315234">
    <property type="component" value="Unassembled WGS sequence"/>
</dbReference>
<dbReference type="HAMAP" id="MF_01077">
    <property type="entry name" value="RimP"/>
    <property type="match status" value="1"/>
</dbReference>
<comment type="function">
    <text evidence="3">Required for maturation of 30S ribosomal subunits.</text>
</comment>
<dbReference type="GO" id="GO:0000028">
    <property type="term" value="P:ribosomal small subunit assembly"/>
    <property type="evidence" value="ECO:0007669"/>
    <property type="project" value="TreeGrafter"/>
</dbReference>
<evidence type="ECO:0000313" key="6">
    <source>
        <dbReference type="Proteomes" id="UP000315234"/>
    </source>
</evidence>
<evidence type="ECO:0000313" key="5">
    <source>
        <dbReference type="EMBL" id="GEA43486.1"/>
    </source>
</evidence>
<evidence type="ECO:0000259" key="4">
    <source>
        <dbReference type="Pfam" id="PF02576"/>
    </source>
</evidence>
<dbReference type="SUPFAM" id="SSF75420">
    <property type="entry name" value="YhbC-like, N-terminal domain"/>
    <property type="match status" value="1"/>
</dbReference>
<keyword evidence="1 3" id="KW-0963">Cytoplasm</keyword>
<reference evidence="5 6" key="1">
    <citation type="submission" date="2019-06" db="EMBL/GenBank/DDBJ databases">
        <title>Draft genome sequence of Corynebacterium striatum NBRC 15291.</title>
        <authorList>
            <person name="Miura T."/>
            <person name="Furukawa M."/>
            <person name="Shimamura M."/>
            <person name="Ohyama Y."/>
            <person name="Yamazoe A."/>
            <person name="Kawasaki H."/>
        </authorList>
    </citation>
    <scope>NUCLEOTIDE SEQUENCE [LARGE SCALE GENOMIC DNA]</scope>
    <source>
        <strain evidence="5 6">NBRC 15291</strain>
    </source>
</reference>
<name>A0AAQ1Z7R7_CORST</name>
<protein>
    <recommendedName>
        <fullName evidence="3">Ribosome maturation factor RimP</fullName>
    </recommendedName>
</protein>
<dbReference type="GO" id="GO:0006412">
    <property type="term" value="P:translation"/>
    <property type="evidence" value="ECO:0007669"/>
    <property type="project" value="TreeGrafter"/>
</dbReference>
<accession>A0AAQ1Z7R7</accession>
<dbReference type="NCBIfam" id="NF000930">
    <property type="entry name" value="PRK00092.2-2"/>
    <property type="match status" value="1"/>
</dbReference>
<dbReference type="GO" id="GO:0005829">
    <property type="term" value="C:cytosol"/>
    <property type="evidence" value="ECO:0007669"/>
    <property type="project" value="TreeGrafter"/>
</dbReference>
<evidence type="ECO:0000256" key="3">
    <source>
        <dbReference type="HAMAP-Rule" id="MF_01077"/>
    </source>
</evidence>
<dbReference type="InterPro" id="IPR035956">
    <property type="entry name" value="RimP_N_sf"/>
</dbReference>